<gene>
    <name evidence="1" type="ORF">JF539_15555</name>
</gene>
<dbReference type="Proteomes" id="UP000664096">
    <property type="component" value="Unassembled WGS sequence"/>
</dbReference>
<dbReference type="PANTHER" id="PTHR35841">
    <property type="entry name" value="PHOSPHONATES-BINDING PERIPLASMIC PROTEIN"/>
    <property type="match status" value="1"/>
</dbReference>
<dbReference type="PANTHER" id="PTHR35841:SF1">
    <property type="entry name" value="PHOSPHONATES-BINDING PERIPLASMIC PROTEIN"/>
    <property type="match status" value="1"/>
</dbReference>
<comment type="caution">
    <text evidence="1">The sequence shown here is derived from an EMBL/GenBank/DDBJ whole genome shotgun (WGS) entry which is preliminary data.</text>
</comment>
<dbReference type="SUPFAM" id="SSF53850">
    <property type="entry name" value="Periplasmic binding protein-like II"/>
    <property type="match status" value="1"/>
</dbReference>
<organism evidence="1 2">
    <name type="scientific">Roseibium aggregatum</name>
    <dbReference type="NCBI Taxonomy" id="187304"/>
    <lineage>
        <taxon>Bacteria</taxon>
        <taxon>Pseudomonadati</taxon>
        <taxon>Pseudomonadota</taxon>
        <taxon>Alphaproteobacteria</taxon>
        <taxon>Hyphomicrobiales</taxon>
        <taxon>Stappiaceae</taxon>
        <taxon>Roseibium</taxon>
    </lineage>
</organism>
<dbReference type="Pfam" id="PF12974">
    <property type="entry name" value="Phosphonate-bd"/>
    <property type="match status" value="1"/>
</dbReference>
<accession>A0A939EF95</accession>
<dbReference type="EMBL" id="JAEKJZ010000003">
    <property type="protein sequence ID" value="MBN9671764.1"/>
    <property type="molecule type" value="Genomic_DNA"/>
</dbReference>
<dbReference type="AlphaFoldDB" id="A0A939EF95"/>
<name>A0A939EF95_9HYPH</name>
<dbReference type="Gene3D" id="3.40.190.10">
    <property type="entry name" value="Periplasmic binding protein-like II"/>
    <property type="match status" value="1"/>
</dbReference>
<evidence type="ECO:0000313" key="2">
    <source>
        <dbReference type="Proteomes" id="UP000664096"/>
    </source>
</evidence>
<proteinExistence type="predicted"/>
<reference evidence="1" key="1">
    <citation type="submission" date="2020-12" db="EMBL/GenBank/DDBJ databases">
        <title>Oil enriched cultivation method for isolating marine PHA-producing bacteria.</title>
        <authorList>
            <person name="Zheng W."/>
            <person name="Yu S."/>
            <person name="Huang Y."/>
        </authorList>
    </citation>
    <scope>NUCLEOTIDE SEQUENCE</scope>
    <source>
        <strain evidence="1">SY-2-12</strain>
    </source>
</reference>
<sequence>MYDWPEVRPATAKLEKALGKALAGRLGLAPERLKPWPVGMDLGEAWTRSDLLLTQTCGYPLTHGLRGKVRLVGAPHYSAPDCEGVSYRSRIVVRKDSRFRNLEDLRGSRAVFNSLDSQSGMNAFRHAIAPFAGGKPFFGRVMATGSHRASASAVVAGDADVACIDCVCWQLICNEVPGLADHLDAIAATAAVPGLPLITSLRFSVADEAAIAETVEEVFSAPETRKSRERLGIRGFSRLFFEDYAAIPAMEDEAVSQGYPDLL</sequence>
<protein>
    <submittedName>
        <fullName evidence="1">PhnD/SsuA/transferrin family substrate-binding protein</fullName>
    </submittedName>
</protein>
<evidence type="ECO:0000313" key="1">
    <source>
        <dbReference type="EMBL" id="MBN9671764.1"/>
    </source>
</evidence>